<keyword evidence="3" id="KW-1185">Reference proteome</keyword>
<evidence type="ECO:0000313" key="3">
    <source>
        <dbReference type="Proteomes" id="UP000605848"/>
    </source>
</evidence>
<dbReference type="Pfam" id="PF00043">
    <property type="entry name" value="GST_C"/>
    <property type="match status" value="1"/>
</dbReference>
<name>A0A936Z5X3_9HYPH</name>
<accession>A0A936Z5X3</accession>
<dbReference type="InterPro" id="IPR010987">
    <property type="entry name" value="Glutathione-S-Trfase_C-like"/>
</dbReference>
<dbReference type="InterPro" id="IPR036282">
    <property type="entry name" value="Glutathione-S-Trfase_C_sf"/>
</dbReference>
<proteinExistence type="predicted"/>
<dbReference type="AlphaFoldDB" id="A0A936Z5X3"/>
<reference evidence="2" key="1">
    <citation type="submission" date="2021-01" db="EMBL/GenBank/DDBJ databases">
        <title>Microvirga sp.</title>
        <authorList>
            <person name="Kim M.K."/>
        </authorList>
    </citation>
    <scope>NUCLEOTIDE SEQUENCE</scope>
    <source>
        <strain evidence="2">5420S-16</strain>
    </source>
</reference>
<evidence type="ECO:0000313" key="2">
    <source>
        <dbReference type="EMBL" id="MBL0402416.1"/>
    </source>
</evidence>
<evidence type="ECO:0000259" key="1">
    <source>
        <dbReference type="PROSITE" id="PS50405"/>
    </source>
</evidence>
<dbReference type="Proteomes" id="UP000605848">
    <property type="component" value="Unassembled WGS sequence"/>
</dbReference>
<dbReference type="PROSITE" id="PS50405">
    <property type="entry name" value="GST_CTER"/>
    <property type="match status" value="1"/>
</dbReference>
<dbReference type="SUPFAM" id="SSF47616">
    <property type="entry name" value="GST C-terminal domain-like"/>
    <property type="match status" value="1"/>
</dbReference>
<dbReference type="Gene3D" id="1.20.1050.10">
    <property type="match status" value="1"/>
</dbReference>
<feature type="domain" description="GST C-terminal" evidence="1">
    <location>
        <begin position="1"/>
        <end position="97"/>
    </location>
</feature>
<dbReference type="InterPro" id="IPR004046">
    <property type="entry name" value="GST_C"/>
</dbReference>
<organism evidence="2 3">
    <name type="scientific">Microvirga aerilata</name>
    <dbReference type="NCBI Taxonomy" id="670292"/>
    <lineage>
        <taxon>Bacteria</taxon>
        <taxon>Pseudomonadati</taxon>
        <taxon>Pseudomonadota</taxon>
        <taxon>Alphaproteobacteria</taxon>
        <taxon>Hyphomicrobiales</taxon>
        <taxon>Methylobacteriaceae</taxon>
        <taxon>Microvirga</taxon>
    </lineage>
</organism>
<comment type="caution">
    <text evidence="2">The sequence shown here is derived from an EMBL/GenBank/DDBJ whole genome shotgun (WGS) entry which is preliminary data.</text>
</comment>
<protein>
    <submittedName>
        <fullName evidence="2">Glutathione S-transferase C-terminal domain-containing protein</fullName>
    </submittedName>
</protein>
<sequence length="97" mass="11110">MSNLRFARRFAPDTPSDVIAWLEARARADLSRLDEEFRAKEGFLLGSTISIADIACCSYLFWPEQTGLDYRAWPHVAGWLERIQALPGWAHPYVLLD</sequence>
<gene>
    <name evidence="2" type="ORF">JKG68_00365</name>
</gene>
<dbReference type="EMBL" id="JAEQMY010000001">
    <property type="protein sequence ID" value="MBL0402416.1"/>
    <property type="molecule type" value="Genomic_DNA"/>
</dbReference>
<dbReference type="RefSeq" id="WP_202055108.1">
    <property type="nucleotide sequence ID" value="NZ_JAEQMY010000001.1"/>
</dbReference>